<reference evidence="2 4" key="2">
    <citation type="journal article" date="2018" name="Syst. Appl. Microbiol.">
        <title>Flavobacterium circumlabens sp. nov. and Flavobacterium cupreum sp. nov., two psychrotrophic species isolated from Antarctic environmental samples.</title>
        <authorList>
            <person name="Kralova S."/>
            <person name="Busse H.J."/>
            <person name="Svec P."/>
            <person name="Maslanova I."/>
            <person name="Stankova E."/>
            <person name="Bartak M."/>
            <person name="Sedlacek I."/>
        </authorList>
    </citation>
    <scope>NUCLEOTIDE SEQUENCE [LARGE SCALE GENOMIC DNA]</scope>
    <source>
        <strain evidence="2 4">CCM 8828</strain>
    </source>
</reference>
<name>A0A4Y7U800_9FLAO</name>
<evidence type="ECO:0000313" key="3">
    <source>
        <dbReference type="Proteomes" id="UP000295270"/>
    </source>
</evidence>
<evidence type="ECO:0000313" key="2">
    <source>
        <dbReference type="EMBL" id="TEB42374.1"/>
    </source>
</evidence>
<dbReference type="RefSeq" id="WP_132037480.1">
    <property type="nucleotide sequence ID" value="NZ_QWDN01000009.1"/>
</dbReference>
<evidence type="ECO:0000313" key="1">
    <source>
        <dbReference type="EMBL" id="TCN53072.1"/>
    </source>
</evidence>
<accession>A0A4Y7U800</accession>
<comment type="caution">
    <text evidence="2">The sequence shown here is derived from an EMBL/GenBank/DDBJ whole genome shotgun (WGS) entry which is preliminary data.</text>
</comment>
<dbReference type="EMBL" id="QWDN01000009">
    <property type="protein sequence ID" value="TEB42374.1"/>
    <property type="molecule type" value="Genomic_DNA"/>
</dbReference>
<dbReference type="Proteomes" id="UP000298340">
    <property type="component" value="Unassembled WGS sequence"/>
</dbReference>
<reference evidence="1 3" key="1">
    <citation type="journal article" date="2015" name="Stand. Genomic Sci.">
        <title>Genomic Encyclopedia of Bacterial and Archaeal Type Strains, Phase III: the genomes of soil and plant-associated and newly described type strains.</title>
        <authorList>
            <person name="Whitman W.B."/>
            <person name="Woyke T."/>
            <person name="Klenk H.P."/>
            <person name="Zhou Y."/>
            <person name="Lilburn T.G."/>
            <person name="Beck B.J."/>
            <person name="De Vos P."/>
            <person name="Vandamme P."/>
            <person name="Eisen J.A."/>
            <person name="Garrity G."/>
            <person name="Hugenholtz P."/>
            <person name="Kyrpides N.C."/>
        </authorList>
    </citation>
    <scope>NUCLEOTIDE SEQUENCE [LARGE SCALE GENOMIC DNA]</scope>
    <source>
        <strain evidence="1 3">P5626</strain>
    </source>
</reference>
<reference evidence="1" key="3">
    <citation type="submission" date="2019-03" db="EMBL/GenBank/DDBJ databases">
        <authorList>
            <person name="Whitman W."/>
            <person name="Huntemann M."/>
            <person name="Clum A."/>
            <person name="Pillay M."/>
            <person name="Palaniappan K."/>
            <person name="Varghese N."/>
            <person name="Mikhailova N."/>
            <person name="Stamatis D."/>
            <person name="Reddy T."/>
            <person name="Daum C."/>
            <person name="Shapiro N."/>
            <person name="Ivanova N."/>
            <person name="Kyrpides N."/>
            <person name="Woyke T."/>
        </authorList>
    </citation>
    <scope>NUCLEOTIDE SEQUENCE</scope>
    <source>
        <strain evidence="1">P5626</strain>
    </source>
</reference>
<gene>
    <name evidence="2" type="ORF">D0809_20995</name>
    <name evidence="1" type="ORF">EV142_10955</name>
</gene>
<proteinExistence type="predicted"/>
<sequence>MMEEEEKNGKVWGAQLEDMSNFAHLKCSTCGMHVTGDRKLPTVAQLELTHMITKSLSGTQNKKDVIPIAEPGTKSRQLIEEKLFTNEHNQMVLSIKLEKCQLKYEEALIAKKLITYLDEEVNEMEKSEVERLSGIKRKAEATRKKYGIVLREKLTNKLLTLRNEEIVLRSELLEALSKE</sequence>
<dbReference type="AlphaFoldDB" id="A0A4Y7U800"/>
<organism evidence="2 4">
    <name type="scientific">Flavobacterium circumlabens</name>
    <dbReference type="NCBI Taxonomy" id="2133765"/>
    <lineage>
        <taxon>Bacteria</taxon>
        <taxon>Pseudomonadati</taxon>
        <taxon>Bacteroidota</taxon>
        <taxon>Flavobacteriia</taxon>
        <taxon>Flavobacteriales</taxon>
        <taxon>Flavobacteriaceae</taxon>
        <taxon>Flavobacterium</taxon>
    </lineage>
</organism>
<protein>
    <submittedName>
        <fullName evidence="2">Uncharacterized protein</fullName>
    </submittedName>
</protein>
<evidence type="ECO:0000313" key="4">
    <source>
        <dbReference type="Proteomes" id="UP000298340"/>
    </source>
</evidence>
<dbReference type="EMBL" id="SLWA01000009">
    <property type="protein sequence ID" value="TCN53072.1"/>
    <property type="molecule type" value="Genomic_DNA"/>
</dbReference>
<dbReference type="Proteomes" id="UP000295270">
    <property type="component" value="Unassembled WGS sequence"/>
</dbReference>
<keyword evidence="3" id="KW-1185">Reference proteome</keyword>